<evidence type="ECO:0000259" key="2">
    <source>
        <dbReference type="PROSITE" id="PS50943"/>
    </source>
</evidence>
<keyword evidence="1" id="KW-0238">DNA-binding</keyword>
<gene>
    <name evidence="3" type="ORF">BRLA_c017660</name>
</gene>
<dbReference type="InterPro" id="IPR001387">
    <property type="entry name" value="Cro/C1-type_HTH"/>
</dbReference>
<dbReference type="HOGENOM" id="CLU_646671_0_0_9"/>
<dbReference type="Proteomes" id="UP000005850">
    <property type="component" value="Chromosome"/>
</dbReference>
<dbReference type="GO" id="GO:0005829">
    <property type="term" value="C:cytosol"/>
    <property type="evidence" value="ECO:0007669"/>
    <property type="project" value="TreeGrafter"/>
</dbReference>
<dbReference type="PROSITE" id="PS50943">
    <property type="entry name" value="HTH_CROC1"/>
    <property type="match status" value="1"/>
</dbReference>
<sequence length="427" mass="49674">MSVSLTFTTLGELIRKKRIEMGISLSELGRMIGISKGVLSKIESGDTKRPELRTLKPIADALEIPYEEIIECYVEIEHRIEVLNDILQLCLEVSSSSLTTKVATKFLENSKEETYVLLEQVYNLANKAVNNEVRLSLYNTIIKYARVHGIPMYIAKPSLQKYLIERQDLKKMEESFKIGEEVVHYADFLTEEERIILYFRMALQAYAIKKYETCIELCQAGITLEKKDTELKARAYLAMINSYSDLHNYDSVEDLIDIFENFKHEFVRESSMITRAITKAKKKEYEIAIPMLKKFIDELSKDNKIHVVNELLGIYVHFNIVESIHEIINRERELLPDNAYTPYKLTSLARYYRQKAAFQISKGLLEEGMDSYINSITTYGKINDYNEIVECLQKIFEYFSKNSKPIDLHYVKQLEEAYNEINGKKSK</sequence>
<evidence type="ECO:0000313" key="3">
    <source>
        <dbReference type="EMBL" id="AIG26090.1"/>
    </source>
</evidence>
<evidence type="ECO:0000313" key="4">
    <source>
        <dbReference type="Proteomes" id="UP000005850"/>
    </source>
</evidence>
<reference evidence="3 4" key="1">
    <citation type="journal article" date="2011" name="J. Bacteriol.">
        <title>Genome sequence of Brevibacillus laterosporus LMG 15441, a pathogen of invertebrates.</title>
        <authorList>
            <person name="Djukic M."/>
            <person name="Poehlein A."/>
            <person name="Thurmer A."/>
            <person name="Daniel R."/>
        </authorList>
    </citation>
    <scope>NUCLEOTIDE SEQUENCE [LARGE SCALE GENOMIC DNA]</scope>
    <source>
        <strain evidence="3 4">LMG 15441</strain>
    </source>
</reference>
<dbReference type="SMART" id="SM00530">
    <property type="entry name" value="HTH_XRE"/>
    <property type="match status" value="1"/>
</dbReference>
<keyword evidence="4" id="KW-1185">Reference proteome</keyword>
<evidence type="ECO:0000256" key="1">
    <source>
        <dbReference type="ARBA" id="ARBA00023125"/>
    </source>
</evidence>
<dbReference type="CDD" id="cd00093">
    <property type="entry name" value="HTH_XRE"/>
    <property type="match status" value="1"/>
</dbReference>
<dbReference type="InterPro" id="IPR011990">
    <property type="entry name" value="TPR-like_helical_dom_sf"/>
</dbReference>
<feature type="domain" description="HTH cro/C1-type" evidence="2">
    <location>
        <begin position="14"/>
        <end position="69"/>
    </location>
</feature>
<accession>A0A075R948</accession>
<dbReference type="KEGG" id="blr:BRLA_c017660"/>
<dbReference type="InterPro" id="IPR050807">
    <property type="entry name" value="TransReg_Diox_bact_type"/>
</dbReference>
<dbReference type="EMBL" id="CP007806">
    <property type="protein sequence ID" value="AIG26090.1"/>
    <property type="molecule type" value="Genomic_DNA"/>
</dbReference>
<dbReference type="PANTHER" id="PTHR46797">
    <property type="entry name" value="HTH-TYPE TRANSCRIPTIONAL REGULATOR"/>
    <property type="match status" value="1"/>
</dbReference>
<protein>
    <submittedName>
        <fullName evidence="3">Helix-turn-helix domain protein</fullName>
    </submittedName>
</protein>
<dbReference type="Pfam" id="PF01381">
    <property type="entry name" value="HTH_3"/>
    <property type="match status" value="1"/>
</dbReference>
<name>A0A075R948_BRELA</name>
<dbReference type="AlphaFoldDB" id="A0A075R948"/>
<dbReference type="Gene3D" id="1.25.40.10">
    <property type="entry name" value="Tetratricopeptide repeat domain"/>
    <property type="match status" value="1"/>
</dbReference>
<dbReference type="eggNOG" id="COG1396">
    <property type="taxonomic scope" value="Bacteria"/>
</dbReference>
<dbReference type="SUPFAM" id="SSF48452">
    <property type="entry name" value="TPR-like"/>
    <property type="match status" value="1"/>
</dbReference>
<organism evidence="3 4">
    <name type="scientific">Brevibacillus laterosporus LMG 15441</name>
    <dbReference type="NCBI Taxonomy" id="1042163"/>
    <lineage>
        <taxon>Bacteria</taxon>
        <taxon>Bacillati</taxon>
        <taxon>Bacillota</taxon>
        <taxon>Bacilli</taxon>
        <taxon>Bacillales</taxon>
        <taxon>Paenibacillaceae</taxon>
        <taxon>Brevibacillus</taxon>
    </lineage>
</organism>
<dbReference type="GO" id="GO:0003700">
    <property type="term" value="F:DNA-binding transcription factor activity"/>
    <property type="evidence" value="ECO:0007669"/>
    <property type="project" value="TreeGrafter"/>
</dbReference>
<dbReference type="InterPro" id="IPR010982">
    <property type="entry name" value="Lambda_DNA-bd_dom_sf"/>
</dbReference>
<dbReference type="Gene3D" id="1.10.260.40">
    <property type="entry name" value="lambda repressor-like DNA-binding domains"/>
    <property type="match status" value="1"/>
</dbReference>
<dbReference type="SUPFAM" id="SSF47413">
    <property type="entry name" value="lambda repressor-like DNA-binding domains"/>
    <property type="match status" value="1"/>
</dbReference>
<dbReference type="RefSeq" id="WP_003337788.1">
    <property type="nucleotide sequence ID" value="NZ_CP007806.1"/>
</dbReference>
<dbReference type="PANTHER" id="PTHR46797:SF1">
    <property type="entry name" value="METHYLPHOSPHONATE SYNTHASE"/>
    <property type="match status" value="1"/>
</dbReference>
<proteinExistence type="predicted"/>
<dbReference type="GO" id="GO:0003677">
    <property type="term" value="F:DNA binding"/>
    <property type="evidence" value="ECO:0007669"/>
    <property type="project" value="UniProtKB-KW"/>
</dbReference>